<keyword evidence="2" id="KW-1185">Reference proteome</keyword>
<name>A0ABU0ADP6_9BACI</name>
<evidence type="ECO:0000313" key="1">
    <source>
        <dbReference type="EMBL" id="MDQ0268866.1"/>
    </source>
</evidence>
<dbReference type="EMBL" id="JAUSUB010000002">
    <property type="protein sequence ID" value="MDQ0268866.1"/>
    <property type="molecule type" value="Genomic_DNA"/>
</dbReference>
<accession>A0ABU0ADP6</accession>
<gene>
    <name evidence="1" type="ORF">J2S17_000735</name>
</gene>
<reference evidence="1 2" key="1">
    <citation type="submission" date="2023-07" db="EMBL/GenBank/DDBJ databases">
        <title>Genomic Encyclopedia of Type Strains, Phase IV (KMG-IV): sequencing the most valuable type-strain genomes for metagenomic binning, comparative biology and taxonomic classification.</title>
        <authorList>
            <person name="Goeker M."/>
        </authorList>
    </citation>
    <scope>NUCLEOTIDE SEQUENCE [LARGE SCALE GENOMIC DNA]</scope>
    <source>
        <strain evidence="1 2">DSM 23494</strain>
    </source>
</reference>
<dbReference type="NCBIfam" id="NF040910">
    <property type="entry name" value="CD1375_fam"/>
    <property type="match status" value="1"/>
</dbReference>
<dbReference type="Proteomes" id="UP001238088">
    <property type="component" value="Unassembled WGS sequence"/>
</dbReference>
<dbReference type="InterPro" id="IPR047907">
    <property type="entry name" value="CD1375-like"/>
</dbReference>
<evidence type="ECO:0000313" key="2">
    <source>
        <dbReference type="Proteomes" id="UP001238088"/>
    </source>
</evidence>
<sequence length="38" mass="4287">MVKVYVDLIKVGLWDIDNVPSLWKADVQALLEKETGAE</sequence>
<proteinExistence type="predicted"/>
<dbReference type="RefSeq" id="WP_307471971.1">
    <property type="nucleotide sequence ID" value="NZ_JAUSUB010000002.1"/>
</dbReference>
<comment type="caution">
    <text evidence="1">The sequence shown here is derived from an EMBL/GenBank/DDBJ whole genome shotgun (WGS) entry which is preliminary data.</text>
</comment>
<organism evidence="1 2">
    <name type="scientific">Cytobacillus purgationiresistens</name>
    <dbReference type="NCBI Taxonomy" id="863449"/>
    <lineage>
        <taxon>Bacteria</taxon>
        <taxon>Bacillati</taxon>
        <taxon>Bacillota</taxon>
        <taxon>Bacilli</taxon>
        <taxon>Bacillales</taxon>
        <taxon>Bacillaceae</taxon>
        <taxon>Cytobacillus</taxon>
    </lineage>
</organism>
<protein>
    <submittedName>
        <fullName evidence="1">Uncharacterized protein</fullName>
    </submittedName>
</protein>